<dbReference type="Gene3D" id="3.40.30.10">
    <property type="entry name" value="Glutaredoxin"/>
    <property type="match status" value="1"/>
</dbReference>
<dbReference type="EMBL" id="ML995474">
    <property type="protein sequence ID" value="KAF2147232.1"/>
    <property type="molecule type" value="Genomic_DNA"/>
</dbReference>
<dbReference type="GO" id="GO:0016491">
    <property type="term" value="F:oxidoreductase activity"/>
    <property type="evidence" value="ECO:0007669"/>
    <property type="project" value="InterPro"/>
</dbReference>
<dbReference type="GeneID" id="54301250"/>
<dbReference type="OrthoDB" id="1930760at2759"/>
<feature type="domain" description="DSBA-like thioredoxin" evidence="1">
    <location>
        <begin position="6"/>
        <end position="207"/>
    </location>
</feature>
<evidence type="ECO:0000313" key="2">
    <source>
        <dbReference type="EMBL" id="KAF2147232.1"/>
    </source>
</evidence>
<sequence length="217" mass="24368">MTHYRIDIVSDTVCPWCLVGKKRLESAISQHKAVYPSDTFATTWCPFYLDPTAPVPGEDKQTRYERKLGAQRTAMIQERLAQVGRENGINFKFGGRTGNTRDSHRLIQLGKTKSPELQTRVVEELFAAYFENEKDITDHAILRSAAVNAGLEEAEVNEWLSTDKGGKEVDEEVAKAQMRFISGVPNFTIQGKYQIGGAEESATFLETFQQIKKSESS</sequence>
<accession>A0A6A6BSY5</accession>
<gene>
    <name evidence="2" type="ORF">K452DRAFT_314438</name>
</gene>
<dbReference type="Pfam" id="PF01323">
    <property type="entry name" value="DSBA"/>
    <property type="match status" value="1"/>
</dbReference>
<dbReference type="CDD" id="cd03024">
    <property type="entry name" value="DsbA_FrnE"/>
    <property type="match status" value="1"/>
</dbReference>
<dbReference type="SUPFAM" id="SSF52833">
    <property type="entry name" value="Thioredoxin-like"/>
    <property type="match status" value="1"/>
</dbReference>
<proteinExistence type="predicted"/>
<dbReference type="InterPro" id="IPR001853">
    <property type="entry name" value="DSBA-like_thioredoxin_dom"/>
</dbReference>
<dbReference type="RefSeq" id="XP_033402940.1">
    <property type="nucleotide sequence ID" value="XM_033543753.1"/>
</dbReference>
<dbReference type="PANTHER" id="PTHR13887">
    <property type="entry name" value="GLUTATHIONE S-TRANSFERASE KAPPA"/>
    <property type="match status" value="1"/>
</dbReference>
<keyword evidence="3" id="KW-1185">Reference proteome</keyword>
<dbReference type="AlphaFoldDB" id="A0A6A6BSY5"/>
<dbReference type="Proteomes" id="UP000799438">
    <property type="component" value="Unassembled WGS sequence"/>
</dbReference>
<protein>
    <recommendedName>
        <fullName evidence="1">DSBA-like thioredoxin domain-containing protein</fullName>
    </recommendedName>
</protein>
<evidence type="ECO:0000313" key="3">
    <source>
        <dbReference type="Proteomes" id="UP000799438"/>
    </source>
</evidence>
<reference evidence="2" key="1">
    <citation type="journal article" date="2020" name="Stud. Mycol.">
        <title>101 Dothideomycetes genomes: a test case for predicting lifestyles and emergence of pathogens.</title>
        <authorList>
            <person name="Haridas S."/>
            <person name="Albert R."/>
            <person name="Binder M."/>
            <person name="Bloem J."/>
            <person name="Labutti K."/>
            <person name="Salamov A."/>
            <person name="Andreopoulos B."/>
            <person name="Baker S."/>
            <person name="Barry K."/>
            <person name="Bills G."/>
            <person name="Bluhm B."/>
            <person name="Cannon C."/>
            <person name="Castanera R."/>
            <person name="Culley D."/>
            <person name="Daum C."/>
            <person name="Ezra D."/>
            <person name="Gonzalez J."/>
            <person name="Henrissat B."/>
            <person name="Kuo A."/>
            <person name="Liang C."/>
            <person name="Lipzen A."/>
            <person name="Lutzoni F."/>
            <person name="Magnuson J."/>
            <person name="Mondo S."/>
            <person name="Nolan M."/>
            <person name="Ohm R."/>
            <person name="Pangilinan J."/>
            <person name="Park H.-J."/>
            <person name="Ramirez L."/>
            <person name="Alfaro M."/>
            <person name="Sun H."/>
            <person name="Tritt A."/>
            <person name="Yoshinaga Y."/>
            <person name="Zwiers L.-H."/>
            <person name="Turgeon B."/>
            <person name="Goodwin S."/>
            <person name="Spatafora J."/>
            <person name="Crous P."/>
            <person name="Grigoriev I."/>
        </authorList>
    </citation>
    <scope>NUCLEOTIDE SEQUENCE</scope>
    <source>
        <strain evidence="2">CBS 121167</strain>
    </source>
</reference>
<organism evidence="2 3">
    <name type="scientific">Aplosporella prunicola CBS 121167</name>
    <dbReference type="NCBI Taxonomy" id="1176127"/>
    <lineage>
        <taxon>Eukaryota</taxon>
        <taxon>Fungi</taxon>
        <taxon>Dikarya</taxon>
        <taxon>Ascomycota</taxon>
        <taxon>Pezizomycotina</taxon>
        <taxon>Dothideomycetes</taxon>
        <taxon>Dothideomycetes incertae sedis</taxon>
        <taxon>Botryosphaeriales</taxon>
        <taxon>Aplosporellaceae</taxon>
        <taxon>Aplosporella</taxon>
    </lineage>
</organism>
<evidence type="ECO:0000259" key="1">
    <source>
        <dbReference type="Pfam" id="PF01323"/>
    </source>
</evidence>
<name>A0A6A6BSY5_9PEZI</name>
<dbReference type="PANTHER" id="PTHR13887:SF41">
    <property type="entry name" value="THIOREDOXIN SUPERFAMILY PROTEIN"/>
    <property type="match status" value="1"/>
</dbReference>
<dbReference type="InterPro" id="IPR036249">
    <property type="entry name" value="Thioredoxin-like_sf"/>
</dbReference>